<evidence type="ECO:0000256" key="2">
    <source>
        <dbReference type="ARBA" id="ARBA00022679"/>
    </source>
</evidence>
<sequence length="335" mass="39557">MGFDIDFVVTWVDGSDHSWIEKRQQYTASNNDESPVRFRDYGTFKYWFRAIEKYAPWVHKIYLITDHQSPDWLNECNPKLVLVDHKDYLPKEILPTFNSNAIELGIPDIEELTEHFVVFNDDMFLNAPVKPKDFFDSEGLPRDSAVQNAIMPIEDFDHVSVNNLLIINKHYNKRQVLINNFFKFFNPRYGYLNLISILLLPWPRFTRFYDPHIPISLLKSVCIQVLQENKGIKLKTMKSRFRSMTDNTIWLFRYEQLVSGKFHPRSVRIGKKYQIDQVDKVCSDITRSDHKMICINDVSLSEQDFQLACTKLLKAFQKVHPRSSSFEMTQQSIKK</sequence>
<dbReference type="Pfam" id="PF11380">
    <property type="entry name" value="Stealth_CR2"/>
    <property type="match status" value="1"/>
</dbReference>
<keyword evidence="7" id="KW-1185">Reference proteome</keyword>
<dbReference type="InterPro" id="IPR031358">
    <property type="entry name" value="Stealth_CR1"/>
</dbReference>
<evidence type="ECO:0000313" key="6">
    <source>
        <dbReference type="EMBL" id="MFD1411491.1"/>
    </source>
</evidence>
<dbReference type="RefSeq" id="WP_225420236.1">
    <property type="nucleotide sequence ID" value="NZ_JBHTOH010000078.1"/>
</dbReference>
<evidence type="ECO:0000259" key="5">
    <source>
        <dbReference type="Pfam" id="PF17101"/>
    </source>
</evidence>
<evidence type="ECO:0000259" key="4">
    <source>
        <dbReference type="Pfam" id="PF11380"/>
    </source>
</evidence>
<name>A0ABW4BPA1_9LACO</name>
<evidence type="ECO:0000256" key="1">
    <source>
        <dbReference type="ARBA" id="ARBA00007583"/>
    </source>
</evidence>
<dbReference type="InterPro" id="IPR021520">
    <property type="entry name" value="Stealth_CR2"/>
</dbReference>
<dbReference type="PANTHER" id="PTHR24045">
    <property type="match status" value="1"/>
</dbReference>
<reference evidence="7" key="1">
    <citation type="journal article" date="2019" name="Int. J. Syst. Evol. Microbiol.">
        <title>The Global Catalogue of Microorganisms (GCM) 10K type strain sequencing project: providing services to taxonomists for standard genome sequencing and annotation.</title>
        <authorList>
            <consortium name="The Broad Institute Genomics Platform"/>
            <consortium name="The Broad Institute Genome Sequencing Center for Infectious Disease"/>
            <person name="Wu L."/>
            <person name="Ma J."/>
        </authorList>
    </citation>
    <scope>NUCLEOTIDE SEQUENCE [LARGE SCALE GENOMIC DNA]</scope>
    <source>
        <strain evidence="7">CCM 8937</strain>
    </source>
</reference>
<dbReference type="PANTHER" id="PTHR24045:SF0">
    <property type="entry name" value="N-ACETYLGLUCOSAMINE-1-PHOSPHOTRANSFERASE SUBUNITS ALPHA_BETA"/>
    <property type="match status" value="1"/>
</dbReference>
<evidence type="ECO:0000256" key="3">
    <source>
        <dbReference type="ARBA" id="ARBA00023169"/>
    </source>
</evidence>
<accession>A0ABW4BPA1</accession>
<organism evidence="6 7">
    <name type="scientific">Lapidilactobacillus gannanensis</name>
    <dbReference type="NCBI Taxonomy" id="2486002"/>
    <lineage>
        <taxon>Bacteria</taxon>
        <taxon>Bacillati</taxon>
        <taxon>Bacillota</taxon>
        <taxon>Bacilli</taxon>
        <taxon>Lactobacillales</taxon>
        <taxon>Lactobacillaceae</taxon>
        <taxon>Lapidilactobacillus</taxon>
    </lineage>
</organism>
<dbReference type="Proteomes" id="UP001597191">
    <property type="component" value="Unassembled WGS sequence"/>
</dbReference>
<protein>
    <submittedName>
        <fullName evidence="6">Stealth family protein</fullName>
    </submittedName>
</protein>
<keyword evidence="3" id="KW-0270">Exopolysaccharide synthesis</keyword>
<dbReference type="Pfam" id="PF17101">
    <property type="entry name" value="Stealth_CR1"/>
    <property type="match status" value="1"/>
</dbReference>
<proteinExistence type="inferred from homology"/>
<comment type="similarity">
    <text evidence="1">Belongs to the stealth family.</text>
</comment>
<dbReference type="EMBL" id="JBHTOH010000078">
    <property type="protein sequence ID" value="MFD1411491.1"/>
    <property type="molecule type" value="Genomic_DNA"/>
</dbReference>
<evidence type="ECO:0000313" key="7">
    <source>
        <dbReference type="Proteomes" id="UP001597191"/>
    </source>
</evidence>
<feature type="domain" description="Stealth protein CR2 conserved region 2" evidence="4">
    <location>
        <begin position="37"/>
        <end position="141"/>
    </location>
</feature>
<gene>
    <name evidence="6" type="ORF">ACFQ4R_07835</name>
</gene>
<comment type="caution">
    <text evidence="6">The sequence shown here is derived from an EMBL/GenBank/DDBJ whole genome shotgun (WGS) entry which is preliminary data.</text>
</comment>
<dbReference type="InterPro" id="IPR047141">
    <property type="entry name" value="Stealth"/>
</dbReference>
<keyword evidence="2" id="KW-0808">Transferase</keyword>
<feature type="domain" description="Stealth protein CR1 conserved region 1" evidence="5">
    <location>
        <begin position="3"/>
        <end position="29"/>
    </location>
</feature>